<dbReference type="Pfam" id="PF08922">
    <property type="entry name" value="DUF1905"/>
    <property type="match status" value="1"/>
</dbReference>
<evidence type="ECO:0000313" key="1">
    <source>
        <dbReference type="EMBL" id="TQJ17456.1"/>
    </source>
</evidence>
<dbReference type="InterPro" id="IPR037079">
    <property type="entry name" value="AF2212/PG0164-like_sf"/>
</dbReference>
<dbReference type="OrthoDB" id="9808666at2"/>
<dbReference type="EMBL" id="VFMM01000001">
    <property type="protein sequence ID" value="TQJ17456.1"/>
    <property type="molecule type" value="Genomic_DNA"/>
</dbReference>
<proteinExistence type="predicted"/>
<evidence type="ECO:0000313" key="2">
    <source>
        <dbReference type="Proteomes" id="UP000316298"/>
    </source>
</evidence>
<dbReference type="AlphaFoldDB" id="A0A542EQJ2"/>
<keyword evidence="2" id="KW-1185">Reference proteome</keyword>
<dbReference type="RefSeq" id="WP_141853904.1">
    <property type="nucleotide sequence ID" value="NZ_BAAAKA010000012.1"/>
</dbReference>
<organism evidence="1 2">
    <name type="scientific">Kribbella jejuensis</name>
    <dbReference type="NCBI Taxonomy" id="236068"/>
    <lineage>
        <taxon>Bacteria</taxon>
        <taxon>Bacillati</taxon>
        <taxon>Actinomycetota</taxon>
        <taxon>Actinomycetes</taxon>
        <taxon>Propionibacteriales</taxon>
        <taxon>Kribbellaceae</taxon>
        <taxon>Kribbella</taxon>
    </lineage>
</organism>
<protein>
    <submittedName>
        <fullName evidence="1">Uncharacterized protein DUF1905</fullName>
    </submittedName>
</protein>
<comment type="caution">
    <text evidence="1">The sequence shown here is derived from an EMBL/GenBank/DDBJ whole genome shotgun (WGS) entry which is preliminary data.</text>
</comment>
<dbReference type="Proteomes" id="UP000316298">
    <property type="component" value="Unassembled WGS sequence"/>
</dbReference>
<dbReference type="Gene3D" id="2.40.30.100">
    <property type="entry name" value="AF2212/PG0164-like"/>
    <property type="match status" value="1"/>
</dbReference>
<gene>
    <name evidence="1" type="ORF">FB475_1575</name>
</gene>
<reference evidence="1 2" key="1">
    <citation type="submission" date="2019-06" db="EMBL/GenBank/DDBJ databases">
        <title>Sequencing the genomes of 1000 actinobacteria strains.</title>
        <authorList>
            <person name="Klenk H.-P."/>
        </authorList>
    </citation>
    <scope>NUCLEOTIDE SEQUENCE [LARGE SCALE GENOMIC DNA]</scope>
    <source>
        <strain evidence="1 2">DSM 17305</strain>
    </source>
</reference>
<name>A0A542EQJ2_9ACTN</name>
<dbReference type="SUPFAM" id="SSF141694">
    <property type="entry name" value="AF2212/PG0164-like"/>
    <property type="match status" value="1"/>
</dbReference>
<accession>A0A542EQJ2</accession>
<dbReference type="InterPro" id="IPR015018">
    <property type="entry name" value="DUF1905"/>
</dbReference>
<sequence length="104" mass="11658">MRDDGRVSGYEFTAPLWLWPGEGSWYFVTVPEDISDEITDLTEGRRRGFGSVRVAVAVGGSSWQTSVFPTKDGTYILPLKKQIRHAENLTEGTPVETVLHLIDF</sequence>